<proteinExistence type="predicted"/>
<evidence type="ECO:0000313" key="2">
    <source>
        <dbReference type="Proteomes" id="UP000033140"/>
    </source>
</evidence>
<sequence length="199" mass="22398">MQHAFLHPSMPAHRLRRPDKAWERGFGLEEAQRRRPKLIMQSTDGVDACIENWKWQFPVREEKPNPRGAHGLRTDSLVDCGCCLRKRLDLRLLPSSPHFLVFSCVGICNKGPPLSNLEIFPRCKPYVKCTYAMSGSARYLFYKAELLNKGGRCCIWKMPNRGDVGEMYSSSIIAFSATLLLGTQDRAASINSAPITSPA</sequence>
<dbReference type="Proteomes" id="UP000033140">
    <property type="component" value="Unassembled WGS sequence"/>
</dbReference>
<protein>
    <submittedName>
        <fullName evidence="1">Uncharacterized protein</fullName>
    </submittedName>
</protein>
<reference evidence="1 2" key="1">
    <citation type="journal article" date="2011" name="J. Gen. Appl. Microbiol.">
        <title>Draft genome sequencing of the enigmatic yeast Saitoella complicata.</title>
        <authorList>
            <person name="Nishida H."/>
            <person name="Hamamoto M."/>
            <person name="Sugiyama J."/>
        </authorList>
    </citation>
    <scope>NUCLEOTIDE SEQUENCE [LARGE SCALE GENOMIC DNA]</scope>
    <source>
        <strain evidence="1 2">NRRL Y-17804</strain>
    </source>
</reference>
<accession>A0A0E9NHP1</accession>
<comment type="caution">
    <text evidence="1">The sequence shown here is derived from an EMBL/GenBank/DDBJ whole genome shotgun (WGS) entry which is preliminary data.</text>
</comment>
<keyword evidence="2" id="KW-1185">Reference proteome</keyword>
<organism evidence="1 2">
    <name type="scientific">Saitoella complicata (strain BCRC 22490 / CBS 7301 / JCM 7358 / NBRC 10748 / NRRL Y-17804)</name>
    <dbReference type="NCBI Taxonomy" id="698492"/>
    <lineage>
        <taxon>Eukaryota</taxon>
        <taxon>Fungi</taxon>
        <taxon>Dikarya</taxon>
        <taxon>Ascomycota</taxon>
        <taxon>Taphrinomycotina</taxon>
        <taxon>Taphrinomycotina incertae sedis</taxon>
        <taxon>Saitoella</taxon>
    </lineage>
</organism>
<reference evidence="1 2" key="2">
    <citation type="journal article" date="2014" name="J. Gen. Appl. Microbiol.">
        <title>The early diverging ascomycetous budding yeast Saitoella complicata has three histone deacetylases belonging to the Clr6, Hos2, and Rpd3 lineages.</title>
        <authorList>
            <person name="Nishida H."/>
            <person name="Matsumoto T."/>
            <person name="Kondo S."/>
            <person name="Hamamoto M."/>
            <person name="Yoshikawa H."/>
        </authorList>
    </citation>
    <scope>NUCLEOTIDE SEQUENCE [LARGE SCALE GENOMIC DNA]</scope>
    <source>
        <strain evidence="1 2">NRRL Y-17804</strain>
    </source>
</reference>
<dbReference type="AlphaFoldDB" id="A0A0E9NHP1"/>
<evidence type="ECO:0000313" key="1">
    <source>
        <dbReference type="EMBL" id="GAO48915.1"/>
    </source>
</evidence>
<dbReference type="EMBL" id="BACD03000018">
    <property type="protein sequence ID" value="GAO48915.1"/>
    <property type="molecule type" value="Genomic_DNA"/>
</dbReference>
<reference evidence="1 2" key="3">
    <citation type="journal article" date="2015" name="Genome Announc.">
        <title>Draft Genome Sequence of the Archiascomycetous Yeast Saitoella complicata.</title>
        <authorList>
            <person name="Yamauchi K."/>
            <person name="Kondo S."/>
            <person name="Hamamoto M."/>
            <person name="Takahashi Y."/>
            <person name="Ogura Y."/>
            <person name="Hayashi T."/>
            <person name="Nishida H."/>
        </authorList>
    </citation>
    <scope>NUCLEOTIDE SEQUENCE [LARGE SCALE GENOMIC DNA]</scope>
    <source>
        <strain evidence="1 2">NRRL Y-17804</strain>
    </source>
</reference>
<name>A0A0E9NHP1_SAICN</name>
<gene>
    <name evidence="1" type="ORF">G7K_3078-t1</name>
</gene>